<evidence type="ECO:0000259" key="4">
    <source>
        <dbReference type="Pfam" id="PF00535"/>
    </source>
</evidence>
<keyword evidence="2" id="KW-0328">Glycosyltransferase</keyword>
<dbReference type="GO" id="GO:0016757">
    <property type="term" value="F:glycosyltransferase activity"/>
    <property type="evidence" value="ECO:0007669"/>
    <property type="project" value="UniProtKB-KW"/>
</dbReference>
<dbReference type="SUPFAM" id="SSF53448">
    <property type="entry name" value="Nucleotide-diphospho-sugar transferases"/>
    <property type="match status" value="1"/>
</dbReference>
<dbReference type="Pfam" id="PF00535">
    <property type="entry name" value="Glycos_transf_2"/>
    <property type="match status" value="1"/>
</dbReference>
<keyword evidence="3 5" id="KW-0808">Transferase</keyword>
<evidence type="ECO:0000256" key="1">
    <source>
        <dbReference type="ARBA" id="ARBA00006739"/>
    </source>
</evidence>
<evidence type="ECO:0000313" key="6">
    <source>
        <dbReference type="Proteomes" id="UP000230779"/>
    </source>
</evidence>
<dbReference type="CDD" id="cd04186">
    <property type="entry name" value="GT_2_like_c"/>
    <property type="match status" value="1"/>
</dbReference>
<dbReference type="InterPro" id="IPR001173">
    <property type="entry name" value="Glyco_trans_2-like"/>
</dbReference>
<reference evidence="5 6" key="1">
    <citation type="submission" date="2017-09" db="EMBL/GenBank/DDBJ databases">
        <title>Depth-based differentiation of microbial function through sediment-hosted aquifers and enrichment of novel symbionts in the deep terrestrial subsurface.</title>
        <authorList>
            <person name="Probst A.J."/>
            <person name="Ladd B."/>
            <person name="Jarett J.K."/>
            <person name="Geller-Mcgrath D.E."/>
            <person name="Sieber C.M."/>
            <person name="Emerson J.B."/>
            <person name="Anantharaman K."/>
            <person name="Thomas B.C."/>
            <person name="Malmstrom R."/>
            <person name="Stieglmeier M."/>
            <person name="Klingl A."/>
            <person name="Woyke T."/>
            <person name="Ryan C.M."/>
            <person name="Banfield J.F."/>
        </authorList>
    </citation>
    <scope>NUCLEOTIDE SEQUENCE [LARGE SCALE GENOMIC DNA]</scope>
    <source>
        <strain evidence="5">CG_4_10_14_0_8_um_filter_42_10</strain>
    </source>
</reference>
<dbReference type="AlphaFoldDB" id="A0A2M7RL73"/>
<dbReference type="EMBL" id="PFMD01000002">
    <property type="protein sequence ID" value="PIY97332.1"/>
    <property type="molecule type" value="Genomic_DNA"/>
</dbReference>
<gene>
    <name evidence="5" type="ORF">COY66_00340</name>
</gene>
<dbReference type="PANTHER" id="PTHR43179">
    <property type="entry name" value="RHAMNOSYLTRANSFERASE WBBL"/>
    <property type="match status" value="1"/>
</dbReference>
<comment type="similarity">
    <text evidence="1">Belongs to the glycosyltransferase 2 family.</text>
</comment>
<dbReference type="PANTHER" id="PTHR43179:SF12">
    <property type="entry name" value="GALACTOFURANOSYLTRANSFERASE GLFT2"/>
    <property type="match status" value="1"/>
</dbReference>
<protein>
    <submittedName>
        <fullName evidence="5">Glycosyltransferase family 2 protein</fullName>
    </submittedName>
</protein>
<feature type="domain" description="Glycosyltransferase 2-like" evidence="4">
    <location>
        <begin position="5"/>
        <end position="180"/>
    </location>
</feature>
<comment type="caution">
    <text evidence="5">The sequence shown here is derived from an EMBL/GenBank/DDBJ whole genome shotgun (WGS) entry which is preliminary data.</text>
</comment>
<accession>A0A2M7RL73</accession>
<proteinExistence type="inferred from homology"/>
<evidence type="ECO:0000313" key="5">
    <source>
        <dbReference type="EMBL" id="PIY97332.1"/>
    </source>
</evidence>
<dbReference type="Proteomes" id="UP000230779">
    <property type="component" value="Unassembled WGS sequence"/>
</dbReference>
<dbReference type="InterPro" id="IPR029044">
    <property type="entry name" value="Nucleotide-diphossugar_trans"/>
</dbReference>
<organism evidence="5 6">
    <name type="scientific">Candidatus Kerfeldbacteria bacterium CG_4_10_14_0_8_um_filter_42_10</name>
    <dbReference type="NCBI Taxonomy" id="2014248"/>
    <lineage>
        <taxon>Bacteria</taxon>
        <taxon>Candidatus Kerfeldiibacteriota</taxon>
    </lineage>
</organism>
<evidence type="ECO:0000256" key="3">
    <source>
        <dbReference type="ARBA" id="ARBA00022679"/>
    </source>
</evidence>
<sequence length="297" mass="34665">MKVGIIILNWNGWKDTQECLKSLVQITYSDFFVTVIDNGSDNNEAQRIISEFGKFARVISLPKNLGYARGNNFGIQHSLKEGAEAVLLLNNDVVADKNFLNFLVNKLKEDRVGIVGPKILYYHEKNRIWYGGGTFHWWTGLAFHYGEGKLDSPAYNKTREVSFITGCSMLIKKEVFEKIGYLDEEYQLYWEDADFCYRTFKKCFSLWYVPESRIWHKVSRTIGEGSPKRSYLVTKSRILFMKKHLSKLQWLIFATLFTFYKIPLKIFHCLHKGRIENLKAFFIGIKDGLINSDQKFK</sequence>
<dbReference type="Gene3D" id="3.90.550.10">
    <property type="entry name" value="Spore Coat Polysaccharide Biosynthesis Protein SpsA, Chain A"/>
    <property type="match status" value="1"/>
</dbReference>
<name>A0A2M7RL73_9BACT</name>
<evidence type="ECO:0000256" key="2">
    <source>
        <dbReference type="ARBA" id="ARBA00022676"/>
    </source>
</evidence>